<evidence type="ECO:0000313" key="2">
    <source>
        <dbReference type="Proteomes" id="UP000663802"/>
    </source>
</evidence>
<comment type="caution">
    <text evidence="1">The sequence shown here is derived from an EMBL/GenBank/DDBJ whole genome shotgun (WGS) entry which is preliminary data.</text>
</comment>
<dbReference type="Proteomes" id="UP000663802">
    <property type="component" value="Unassembled WGS sequence"/>
</dbReference>
<evidence type="ECO:0000313" key="1">
    <source>
        <dbReference type="EMBL" id="GFZ32225.1"/>
    </source>
</evidence>
<proteinExistence type="predicted"/>
<gene>
    <name evidence="1" type="ORF">CSC2_27510</name>
</gene>
<keyword evidence="2" id="KW-1185">Reference proteome</keyword>
<reference evidence="1 2" key="1">
    <citation type="journal article" date="2021" name="Int. J. Syst. Evol. Microbiol.">
        <title>Clostridium zeae sp. nov., isolated from corn silage.</title>
        <authorList>
            <person name="Kobayashi H."/>
            <person name="Tanizawa Y."/>
            <person name="Yagura M."/>
            <person name="Sakamoto M."/>
            <person name="Ohkuma M."/>
            <person name="Tohno M."/>
        </authorList>
    </citation>
    <scope>NUCLEOTIDE SEQUENCE [LARGE SCALE GENOMIC DNA]</scope>
    <source>
        <strain evidence="1 2">CSC2</strain>
    </source>
</reference>
<dbReference type="EMBL" id="BMBA01000002">
    <property type="protein sequence ID" value="GFZ32225.1"/>
    <property type="molecule type" value="Genomic_DNA"/>
</dbReference>
<name>A0ABQ1EBP4_9CLOT</name>
<accession>A0ABQ1EBP4</accession>
<dbReference type="RefSeq" id="WP_284691996.1">
    <property type="nucleotide sequence ID" value="NZ_BMBA01000002.1"/>
</dbReference>
<protein>
    <submittedName>
        <fullName evidence="1">Uncharacterized protein</fullName>
    </submittedName>
</protein>
<sequence length="42" mass="5092">MDYMHHKILEYLKSNARIKASAISVMIVEVNKFYTNRKSWFK</sequence>
<organism evidence="1 2">
    <name type="scientific">Clostridium zeae</name>
    <dbReference type="NCBI Taxonomy" id="2759022"/>
    <lineage>
        <taxon>Bacteria</taxon>
        <taxon>Bacillati</taxon>
        <taxon>Bacillota</taxon>
        <taxon>Clostridia</taxon>
        <taxon>Eubacteriales</taxon>
        <taxon>Clostridiaceae</taxon>
        <taxon>Clostridium</taxon>
    </lineage>
</organism>